<dbReference type="STRING" id="553469.SAMN04487947_3954"/>
<feature type="domain" description="Peripheral subunit-binding (PSBD)" evidence="8">
    <location>
        <begin position="208"/>
        <end position="245"/>
    </location>
</feature>
<dbReference type="Proteomes" id="UP000198531">
    <property type="component" value="Unassembled WGS sequence"/>
</dbReference>
<dbReference type="Pfam" id="PF02817">
    <property type="entry name" value="E3_binding"/>
    <property type="match status" value="3"/>
</dbReference>
<dbReference type="Gene3D" id="3.30.559.10">
    <property type="entry name" value="Chloramphenicol acetyltransferase-like domain"/>
    <property type="match status" value="1"/>
</dbReference>
<dbReference type="SUPFAM" id="SSF51230">
    <property type="entry name" value="Single hybrid motif"/>
    <property type="match status" value="1"/>
</dbReference>
<proteinExistence type="inferred from homology"/>
<dbReference type="InterPro" id="IPR001078">
    <property type="entry name" value="2-oxoacid_DH_actylTfrase"/>
</dbReference>
<evidence type="ECO:0000256" key="3">
    <source>
        <dbReference type="ARBA" id="ARBA00022679"/>
    </source>
</evidence>
<dbReference type="PROSITE" id="PS51826">
    <property type="entry name" value="PSBD"/>
    <property type="match status" value="3"/>
</dbReference>
<dbReference type="Pfam" id="PF00364">
    <property type="entry name" value="Biotin_lipoyl"/>
    <property type="match status" value="1"/>
</dbReference>
<organism evidence="9 10">
    <name type="scientific">Halogeometricum rufum</name>
    <dbReference type="NCBI Taxonomy" id="553469"/>
    <lineage>
        <taxon>Archaea</taxon>
        <taxon>Methanobacteriati</taxon>
        <taxon>Methanobacteriota</taxon>
        <taxon>Stenosarchaea group</taxon>
        <taxon>Halobacteria</taxon>
        <taxon>Halobacteriales</taxon>
        <taxon>Haloferacaceae</taxon>
        <taxon>Halogeometricum</taxon>
    </lineage>
</organism>
<dbReference type="PROSITE" id="PS50968">
    <property type="entry name" value="BIOTINYL_LIPOYL"/>
    <property type="match status" value="1"/>
</dbReference>
<dbReference type="GO" id="GO:0031405">
    <property type="term" value="F:lipoic acid binding"/>
    <property type="evidence" value="ECO:0007669"/>
    <property type="project" value="TreeGrafter"/>
</dbReference>
<feature type="region of interest" description="Disordered" evidence="6">
    <location>
        <begin position="320"/>
        <end position="342"/>
    </location>
</feature>
<sequence length="571" mass="57410">MGYVVKMPKLGMDMDQGTVVEWFVEEGGEVTDGEVVAEIESEKTTGEVRVRQDGVLHHRLLAEGEGTGPGGAVAIVGDADEDVSDLLAEATGGAAAAEADESAGEATSGEETTASAATAGDTTGESGGGATADAGGATSESVKATPRAKKRADELGVDLASVDGTGPQGAVSADDVEAAAESGGAAGGDAGGEAASAESKSGASESVKATPRAKKRADELGVDLASVDGTGPQGAVSADDVEAAAESGGAAEATAADADGETAATGAAAEAESGRAEHVFAPPRVRRLARELDVDIAAVEGTGGDGQVTEADVRAFAEGAGGAAEAGAGDGQTAAERVGTRDEERPMKGMRRTIASRLGESYRESVHVTVHRTADAEALLAAADAADEGLAPKISVTDVLLLALSATLDEHPAFNATYEDEVHRLHAEQNVCIAVDVEEGLVAPVVRGVSTLSLSELAEKRSEVTQRALSGEFTMDDLSGGTFTVSNLGVLGVESFDPVINPPQVAILGVDTIAEEVVPVGDGDVGVRKRIGFDLSFDHRIVDGADAARFLGSLVEHVENPWPLVVAAGGR</sequence>
<dbReference type="Gene3D" id="4.10.320.10">
    <property type="entry name" value="E3-binding domain"/>
    <property type="match status" value="3"/>
</dbReference>
<dbReference type="SUPFAM" id="SSF47005">
    <property type="entry name" value="Peripheral subunit-binding domain of 2-oxo acid dehydrogenase complex"/>
    <property type="match status" value="3"/>
</dbReference>
<comment type="similarity">
    <text evidence="2">Belongs to the 2-oxoacid dehydrogenase family.</text>
</comment>
<dbReference type="AlphaFoldDB" id="A0A1I6J040"/>
<dbReference type="InterPro" id="IPR011053">
    <property type="entry name" value="Single_hybrid_motif"/>
</dbReference>
<dbReference type="PANTHER" id="PTHR43178">
    <property type="entry name" value="DIHYDROLIPOAMIDE ACETYLTRANSFERASE COMPONENT OF PYRUVATE DEHYDROGENASE COMPLEX"/>
    <property type="match status" value="1"/>
</dbReference>
<dbReference type="GO" id="GO:0016407">
    <property type="term" value="F:acetyltransferase activity"/>
    <property type="evidence" value="ECO:0007669"/>
    <property type="project" value="TreeGrafter"/>
</dbReference>
<dbReference type="InterPro" id="IPR004167">
    <property type="entry name" value="PSBD"/>
</dbReference>
<dbReference type="GO" id="GO:0005737">
    <property type="term" value="C:cytoplasm"/>
    <property type="evidence" value="ECO:0007669"/>
    <property type="project" value="TreeGrafter"/>
</dbReference>
<feature type="domain" description="Peripheral subunit-binding (PSBD)" evidence="8">
    <location>
        <begin position="143"/>
        <end position="180"/>
    </location>
</feature>
<dbReference type="Gene3D" id="2.40.50.100">
    <property type="match status" value="1"/>
</dbReference>
<keyword evidence="10" id="KW-1185">Reference proteome</keyword>
<dbReference type="InterPro" id="IPR023213">
    <property type="entry name" value="CAT-like_dom_sf"/>
</dbReference>
<dbReference type="PANTHER" id="PTHR43178:SF5">
    <property type="entry name" value="LIPOAMIDE ACYLTRANSFERASE COMPONENT OF BRANCHED-CHAIN ALPHA-KETO ACID DEHYDROGENASE COMPLEX, MITOCHONDRIAL"/>
    <property type="match status" value="1"/>
</dbReference>
<evidence type="ECO:0000256" key="1">
    <source>
        <dbReference type="ARBA" id="ARBA00001938"/>
    </source>
</evidence>
<dbReference type="InterPro" id="IPR003016">
    <property type="entry name" value="2-oxoA_DH_lipoyl-BS"/>
</dbReference>
<protein>
    <submittedName>
        <fullName evidence="9">Pyruvate dehydrogenase E2 component (Dihydrolipoamide acetyltransferase)</fullName>
    </submittedName>
</protein>
<dbReference type="InterPro" id="IPR050743">
    <property type="entry name" value="2-oxoacid_DH_E2_comp"/>
</dbReference>
<feature type="compositionally biased region" description="Low complexity" evidence="6">
    <location>
        <begin position="104"/>
        <end position="124"/>
    </location>
</feature>
<feature type="compositionally biased region" description="Low complexity" evidence="6">
    <location>
        <begin position="131"/>
        <end position="141"/>
    </location>
</feature>
<evidence type="ECO:0000256" key="6">
    <source>
        <dbReference type="SAM" id="MobiDB-lite"/>
    </source>
</evidence>
<keyword evidence="5" id="KW-0012">Acyltransferase</keyword>
<gene>
    <name evidence="9" type="ORF">SAMN04487947_3954</name>
</gene>
<dbReference type="SUPFAM" id="SSF52777">
    <property type="entry name" value="CoA-dependent acyltransferases"/>
    <property type="match status" value="1"/>
</dbReference>
<feature type="region of interest" description="Disordered" evidence="6">
    <location>
        <begin position="91"/>
        <end position="278"/>
    </location>
</feature>
<feature type="compositionally biased region" description="Low complexity" evidence="6">
    <location>
        <begin position="234"/>
        <end position="271"/>
    </location>
</feature>
<feature type="compositionally biased region" description="Gly residues" evidence="6">
    <location>
        <begin position="320"/>
        <end position="330"/>
    </location>
</feature>
<evidence type="ECO:0000256" key="4">
    <source>
        <dbReference type="ARBA" id="ARBA00022823"/>
    </source>
</evidence>
<feature type="compositionally biased region" description="Low complexity" evidence="6">
    <location>
        <begin position="192"/>
        <end position="209"/>
    </location>
</feature>
<dbReference type="PROSITE" id="PS00189">
    <property type="entry name" value="LIPOYL"/>
    <property type="match status" value="1"/>
</dbReference>
<evidence type="ECO:0000313" key="9">
    <source>
        <dbReference type="EMBL" id="SFR72372.1"/>
    </source>
</evidence>
<evidence type="ECO:0000259" key="7">
    <source>
        <dbReference type="PROSITE" id="PS50968"/>
    </source>
</evidence>
<name>A0A1I6J040_9EURY</name>
<comment type="cofactor">
    <cofactor evidence="1">
        <name>(R)-lipoate</name>
        <dbReference type="ChEBI" id="CHEBI:83088"/>
    </cofactor>
</comment>
<accession>A0A1I6J040</accession>
<dbReference type="EMBL" id="FOYT01000005">
    <property type="protein sequence ID" value="SFR72372.1"/>
    <property type="molecule type" value="Genomic_DNA"/>
</dbReference>
<evidence type="ECO:0000313" key="10">
    <source>
        <dbReference type="Proteomes" id="UP000198531"/>
    </source>
</evidence>
<keyword evidence="9" id="KW-0670">Pyruvate</keyword>
<dbReference type="CDD" id="cd06849">
    <property type="entry name" value="lipoyl_domain"/>
    <property type="match status" value="1"/>
</dbReference>
<dbReference type="Pfam" id="PF00198">
    <property type="entry name" value="2-oxoacid_dh"/>
    <property type="match status" value="1"/>
</dbReference>
<feature type="domain" description="Lipoyl-binding" evidence="7">
    <location>
        <begin position="2"/>
        <end position="77"/>
    </location>
</feature>
<keyword evidence="4" id="KW-0450">Lipoyl</keyword>
<evidence type="ECO:0000256" key="5">
    <source>
        <dbReference type="ARBA" id="ARBA00023315"/>
    </source>
</evidence>
<reference evidence="10" key="1">
    <citation type="submission" date="2016-10" db="EMBL/GenBank/DDBJ databases">
        <authorList>
            <person name="Varghese N."/>
            <person name="Submissions S."/>
        </authorList>
    </citation>
    <scope>NUCLEOTIDE SEQUENCE [LARGE SCALE GENOMIC DNA]</scope>
    <source>
        <strain evidence="10">CGMCC 1.7736</strain>
    </source>
</reference>
<dbReference type="InterPro" id="IPR000089">
    <property type="entry name" value="Biotin_lipoyl"/>
</dbReference>
<keyword evidence="3 9" id="KW-0808">Transferase</keyword>
<evidence type="ECO:0000256" key="2">
    <source>
        <dbReference type="ARBA" id="ARBA00007317"/>
    </source>
</evidence>
<feature type="domain" description="Peripheral subunit-binding (PSBD)" evidence="8">
    <location>
        <begin position="280"/>
        <end position="317"/>
    </location>
</feature>
<evidence type="ECO:0000259" key="8">
    <source>
        <dbReference type="PROSITE" id="PS51826"/>
    </source>
</evidence>
<dbReference type="InterPro" id="IPR036625">
    <property type="entry name" value="E3-bd_dom_sf"/>
</dbReference>
<feature type="compositionally biased region" description="Low complexity" evidence="6">
    <location>
        <begin position="169"/>
        <end position="183"/>
    </location>
</feature>